<name>A7ASV7_BABBO</name>
<protein>
    <recommendedName>
        <fullName evidence="3">Ribosome recycling factor domain-containing protein</fullName>
    </recommendedName>
</protein>
<dbReference type="KEGG" id="bbo:BBOV_II000580"/>
<dbReference type="InterPro" id="IPR036191">
    <property type="entry name" value="RRF_sf"/>
</dbReference>
<dbReference type="VEuPathDB" id="PiroplasmaDB:BBOV_II000580"/>
<comment type="caution">
    <text evidence="1">The sequence shown here is derived from an EMBL/GenBank/DDBJ whole genome shotgun (WGS) entry which is preliminary data.</text>
</comment>
<dbReference type="SUPFAM" id="SSF55194">
    <property type="entry name" value="Ribosome recycling factor, RRF"/>
    <property type="match status" value="1"/>
</dbReference>
<proteinExistence type="predicted"/>
<accession>A7ASV7</accession>
<evidence type="ECO:0000313" key="1">
    <source>
        <dbReference type="EMBL" id="EDO06018.1"/>
    </source>
</evidence>
<evidence type="ECO:0000313" key="2">
    <source>
        <dbReference type="Proteomes" id="UP000002173"/>
    </source>
</evidence>
<dbReference type="AlphaFoldDB" id="A7ASV7"/>
<dbReference type="OMA" id="VNIGNNW"/>
<dbReference type="EMBL" id="AAXT01000003">
    <property type="protein sequence ID" value="EDO06018.1"/>
    <property type="molecule type" value="Genomic_DNA"/>
</dbReference>
<dbReference type="Proteomes" id="UP000002173">
    <property type="component" value="Chromosome 2"/>
</dbReference>
<dbReference type="eggNOG" id="ENOG502QX27">
    <property type="taxonomic scope" value="Eukaryota"/>
</dbReference>
<reference evidence="1 2" key="1">
    <citation type="journal article" date="2007" name="PLoS Pathog.">
        <title>Genome sequence of Babesia bovis and comparative analysis of apicomplexan hemoprotozoa.</title>
        <authorList>
            <person name="Brayton K.A."/>
            <person name="Lau A.O.T."/>
            <person name="Herndon D.R."/>
            <person name="Hannick L."/>
            <person name="Kappmeyer L.S."/>
            <person name="Berens S.J."/>
            <person name="Bidwell S.L."/>
            <person name="Brown W.C."/>
            <person name="Crabtree J."/>
            <person name="Fadrosh D."/>
            <person name="Feldblum T."/>
            <person name="Forberger H.A."/>
            <person name="Haas B.J."/>
            <person name="Howell J.M."/>
            <person name="Khouri H."/>
            <person name="Koo H."/>
            <person name="Mann D.J."/>
            <person name="Norimine J."/>
            <person name="Paulsen I.T."/>
            <person name="Radune D."/>
            <person name="Ren Q."/>
            <person name="Smith R.K. Jr."/>
            <person name="Suarez C.E."/>
            <person name="White O."/>
            <person name="Wortman J.R."/>
            <person name="Knowles D.P. Jr."/>
            <person name="McElwain T.F."/>
            <person name="Nene V.M."/>
        </authorList>
    </citation>
    <scope>NUCLEOTIDE SEQUENCE [LARGE SCALE GENOMIC DNA]</scope>
    <source>
        <strain evidence="1">T2Bo</strain>
    </source>
</reference>
<sequence length="234" mass="26031">MILRSLLGRLQVSRGIFRVLSGPTLLHRCQVLSFASKSKKAPKGKGVARIQEDCPDEDVELFDIDEYLSQIAEIERDALAAISSLKPCGLVLDELESMDISGKPLGDLAHIVVKSPIVAHVHVFDTKLKSRVVRELTLARESWSLHSDEGDLIVIRCPSPTSSQVINQIKHDANAVIDAHQRLLQRVLSKATSKIKQVNIGNNWHRKQTEQLESAAKRMRESMKSALKDLSSQC</sequence>
<evidence type="ECO:0008006" key="3">
    <source>
        <dbReference type="Google" id="ProtNLM"/>
    </source>
</evidence>
<dbReference type="InParanoid" id="A7ASV7"/>
<gene>
    <name evidence="1" type="ORF">BBOV_II000580</name>
</gene>
<dbReference type="GeneID" id="5477810"/>
<organism evidence="1 2">
    <name type="scientific">Babesia bovis</name>
    <dbReference type="NCBI Taxonomy" id="5865"/>
    <lineage>
        <taxon>Eukaryota</taxon>
        <taxon>Sar</taxon>
        <taxon>Alveolata</taxon>
        <taxon>Apicomplexa</taxon>
        <taxon>Aconoidasida</taxon>
        <taxon>Piroplasmida</taxon>
        <taxon>Babesiidae</taxon>
        <taxon>Babesia</taxon>
    </lineage>
</organism>
<keyword evidence="2" id="KW-1185">Reference proteome</keyword>